<gene>
    <name evidence="3" type="ORF">DFR85_05560</name>
</gene>
<feature type="domain" description="DZANK-type" evidence="2">
    <location>
        <begin position="276"/>
        <end position="320"/>
    </location>
</feature>
<accession>A0A2U9IDL8</accession>
<reference evidence="3 4" key="1">
    <citation type="submission" date="2018-05" db="EMBL/GenBank/DDBJ databases">
        <title>Complete Genome Sequences of Extremely Thermoacidophilic, Metal-Mobilizing Type-Strain Members of the Archaeal Family Sulfolobaceae: Acidianus brierleyi DSM-1651T, Acidianus sulfidivorans DSM-18786T, Metallosphaera hakonensis DSM-7519T, and Metallosphaera prunae DSM-10039T.</title>
        <authorList>
            <person name="Counts J.A."/>
            <person name="Kelly R.M."/>
        </authorList>
    </citation>
    <scope>NUCLEOTIDE SEQUENCE [LARGE SCALE GENOMIC DNA]</scope>
    <source>
        <strain evidence="3 4">DSM 1651</strain>
    </source>
</reference>
<sequence length="331" mass="36003">MGYQPPPYNPYGQPYGAPQQPYGQPYGPYGNNPMMTTMMCEQSTGLGGKTQMVPINYPINLQYVSQQITMYLMSQGFQAFPMVGQNMAVIQAKHDSVLGMITDKNKAYTIRLCQAQNMVVVETGIANLMEDLLVAGATAGGSYLIGDDMLHSKLLEILGGGATAYDAYNIYKDFAQEDQLMNMIVMAIMSAPPAGPMGPQPYPQYGQQYGYQQPYGQPYAGNPQPYGAPQQYGPYPPQSQPSQYPQPPSQQSVQQSVPQPQNQSQTKAPVVKKIKCWKCGTENDEDAKFCSSCGASLQPVKCPKCGTINQPGSKFCSNCGSKLVPIVQSDS</sequence>
<dbReference type="Pfam" id="PF12773">
    <property type="entry name" value="DZR"/>
    <property type="match status" value="1"/>
</dbReference>
<dbReference type="OrthoDB" id="53394at2157"/>
<dbReference type="KEGG" id="abri:DFR85_05560"/>
<feature type="compositionally biased region" description="Low complexity" evidence="1">
    <location>
        <begin position="249"/>
        <end position="265"/>
    </location>
</feature>
<dbReference type="InterPro" id="IPR025874">
    <property type="entry name" value="DZR"/>
</dbReference>
<dbReference type="EMBL" id="CP029289">
    <property type="protein sequence ID" value="AWR94138.1"/>
    <property type="molecule type" value="Genomic_DNA"/>
</dbReference>
<evidence type="ECO:0000259" key="2">
    <source>
        <dbReference type="Pfam" id="PF12773"/>
    </source>
</evidence>
<dbReference type="RefSeq" id="WP_110270019.1">
    <property type="nucleotide sequence ID" value="NZ_CP029289.2"/>
</dbReference>
<evidence type="ECO:0000313" key="3">
    <source>
        <dbReference type="EMBL" id="AWR94138.1"/>
    </source>
</evidence>
<feature type="compositionally biased region" description="Low complexity" evidence="1">
    <location>
        <begin position="213"/>
        <end position="233"/>
    </location>
</feature>
<proteinExistence type="predicted"/>
<organism evidence="3 4">
    <name type="scientific">Acidianus brierleyi</name>
    <dbReference type="NCBI Taxonomy" id="41673"/>
    <lineage>
        <taxon>Archaea</taxon>
        <taxon>Thermoproteota</taxon>
        <taxon>Thermoprotei</taxon>
        <taxon>Sulfolobales</taxon>
        <taxon>Sulfolobaceae</taxon>
        <taxon>Acidianus</taxon>
    </lineage>
</organism>
<name>A0A2U9IDL8_9CREN</name>
<feature type="region of interest" description="Disordered" evidence="1">
    <location>
        <begin position="213"/>
        <end position="266"/>
    </location>
</feature>
<dbReference type="AlphaFoldDB" id="A0A2U9IDL8"/>
<protein>
    <submittedName>
        <fullName evidence="3">Zinc ribbon domain-containing protein</fullName>
    </submittedName>
</protein>
<feature type="compositionally biased region" description="Pro residues" evidence="1">
    <location>
        <begin position="234"/>
        <end position="248"/>
    </location>
</feature>
<keyword evidence="4" id="KW-1185">Reference proteome</keyword>
<dbReference type="Proteomes" id="UP000248044">
    <property type="component" value="Chromosome"/>
</dbReference>
<evidence type="ECO:0000313" key="4">
    <source>
        <dbReference type="Proteomes" id="UP000248044"/>
    </source>
</evidence>
<evidence type="ECO:0000256" key="1">
    <source>
        <dbReference type="SAM" id="MobiDB-lite"/>
    </source>
</evidence>
<dbReference type="GeneID" id="36831602"/>